<sequence length="69" mass="7873">MRSLHDYTVVLQPDDNRTFVAYVPAIEGCHAWGATWEEAQQALANVFEIIREEYLEAGRPLPQNVELVT</sequence>
<evidence type="ECO:0000313" key="2">
    <source>
        <dbReference type="EMBL" id="NCJ05362.1"/>
    </source>
</evidence>
<dbReference type="Proteomes" id="UP000607397">
    <property type="component" value="Unassembled WGS sequence"/>
</dbReference>
<dbReference type="PANTHER" id="PTHR34504:SF2">
    <property type="entry name" value="UPF0150 PROTEIN SSL0259"/>
    <property type="match status" value="1"/>
</dbReference>
<dbReference type="RefSeq" id="WP_161823836.1">
    <property type="nucleotide sequence ID" value="NZ_WVIC01000003.1"/>
</dbReference>
<reference evidence="2" key="1">
    <citation type="submission" date="2019-12" db="EMBL/GenBank/DDBJ databases">
        <title>High-Quality draft genome sequences of three cyanobacteria isolated from the limestone walls of the Old Cathedral of Coimbra.</title>
        <authorList>
            <person name="Tiago I."/>
            <person name="Soares F."/>
            <person name="Portugal A."/>
        </authorList>
    </citation>
    <scope>NUCLEOTIDE SEQUENCE [LARGE SCALE GENOMIC DNA]</scope>
    <source>
        <strain evidence="2">C</strain>
    </source>
</reference>
<accession>A0A8K1ZX99</accession>
<proteinExistence type="predicted"/>
<evidence type="ECO:0000313" key="3">
    <source>
        <dbReference type="Proteomes" id="UP000607397"/>
    </source>
</evidence>
<dbReference type="PANTHER" id="PTHR34504">
    <property type="entry name" value="ANTITOXIN HICB"/>
    <property type="match status" value="1"/>
</dbReference>
<dbReference type="InterPro" id="IPR035069">
    <property type="entry name" value="TTHA1013/TTHA0281-like"/>
</dbReference>
<gene>
    <name evidence="2" type="ORF">GS597_02300</name>
</gene>
<keyword evidence="3" id="KW-1185">Reference proteome</keyword>
<dbReference type="InterPro" id="IPR031807">
    <property type="entry name" value="HicB-like"/>
</dbReference>
<dbReference type="InterPro" id="IPR051404">
    <property type="entry name" value="TA_system_antitoxin"/>
</dbReference>
<protein>
    <submittedName>
        <fullName evidence="2">Type II toxin-antitoxin system HicB family antitoxin</fullName>
    </submittedName>
</protein>
<dbReference type="Pfam" id="PF15919">
    <property type="entry name" value="HicB_lk_antitox"/>
    <property type="match status" value="1"/>
</dbReference>
<dbReference type="Gene3D" id="3.30.160.250">
    <property type="match status" value="1"/>
</dbReference>
<name>A0A8K1ZX99_9CYAN</name>
<organism evidence="2 3">
    <name type="scientific">Petrachloros mirabilis ULC683</name>
    <dbReference type="NCBI Taxonomy" id="2781853"/>
    <lineage>
        <taxon>Bacteria</taxon>
        <taxon>Bacillati</taxon>
        <taxon>Cyanobacteriota</taxon>
        <taxon>Cyanophyceae</taxon>
        <taxon>Synechococcales</taxon>
        <taxon>Petrachlorosaceae</taxon>
        <taxon>Petrachloros</taxon>
        <taxon>Petrachloros mirabilis</taxon>
    </lineage>
</organism>
<evidence type="ECO:0000259" key="1">
    <source>
        <dbReference type="Pfam" id="PF15919"/>
    </source>
</evidence>
<dbReference type="SUPFAM" id="SSF143100">
    <property type="entry name" value="TTHA1013/TTHA0281-like"/>
    <property type="match status" value="1"/>
</dbReference>
<comment type="caution">
    <text evidence="2">The sequence shown here is derived from an EMBL/GenBank/DDBJ whole genome shotgun (WGS) entry which is preliminary data.</text>
</comment>
<dbReference type="AlphaFoldDB" id="A0A8K1ZX99"/>
<dbReference type="EMBL" id="WVIC01000003">
    <property type="protein sequence ID" value="NCJ05362.1"/>
    <property type="molecule type" value="Genomic_DNA"/>
</dbReference>
<feature type="domain" description="HicB-like antitoxin of toxin-antitoxin system" evidence="1">
    <location>
        <begin position="7"/>
        <end position="66"/>
    </location>
</feature>